<dbReference type="RefSeq" id="WP_151903192.1">
    <property type="nucleotide sequence ID" value="NZ_CP045032.1"/>
</dbReference>
<gene>
    <name evidence="5" type="primary">ydaF2</name>
    <name evidence="5" type="ORF">CUROG_07665</name>
</gene>
<dbReference type="GO" id="GO:0005737">
    <property type="term" value="C:cytoplasm"/>
    <property type="evidence" value="ECO:0007669"/>
    <property type="project" value="TreeGrafter"/>
</dbReference>
<dbReference type="OrthoDB" id="5242221at2"/>
<keyword evidence="2 5" id="KW-0012">Acyltransferase</keyword>
<keyword evidence="6" id="KW-1185">Reference proteome</keyword>
<dbReference type="GO" id="GO:0008999">
    <property type="term" value="F:protein-N-terminal-alanine acetyltransferase activity"/>
    <property type="evidence" value="ECO:0007669"/>
    <property type="project" value="TreeGrafter"/>
</dbReference>
<dbReference type="InterPro" id="IPR000182">
    <property type="entry name" value="GNAT_dom"/>
</dbReference>
<protein>
    <submittedName>
        <fullName evidence="5">Ribosomal N-acetyltransferase YdaF</fullName>
        <ecNumber evidence="5">2.3.1.-</ecNumber>
    </submittedName>
</protein>
<feature type="domain" description="N-acetyltransferase" evidence="4">
    <location>
        <begin position="13"/>
        <end position="184"/>
    </location>
</feature>
<evidence type="ECO:0000256" key="2">
    <source>
        <dbReference type="ARBA" id="ARBA00023315"/>
    </source>
</evidence>
<comment type="similarity">
    <text evidence="3">Belongs to the acetyltransferase family. RimJ subfamily.</text>
</comment>
<dbReference type="EMBL" id="CP045032">
    <property type="protein sequence ID" value="QFQ02882.1"/>
    <property type="molecule type" value="Genomic_DNA"/>
</dbReference>
<dbReference type="Gene3D" id="3.40.630.30">
    <property type="match status" value="1"/>
</dbReference>
<dbReference type="PROSITE" id="PS51186">
    <property type="entry name" value="GNAT"/>
    <property type="match status" value="1"/>
</dbReference>
<keyword evidence="1 5" id="KW-0808">Transferase</keyword>
<proteinExistence type="inferred from homology"/>
<dbReference type="PANTHER" id="PTHR43792:SF8">
    <property type="entry name" value="[RIBOSOMAL PROTEIN US5]-ALANINE N-ACETYLTRANSFERASE"/>
    <property type="match status" value="1"/>
</dbReference>
<reference evidence="6" key="1">
    <citation type="submission" date="2019-10" db="EMBL/GenBank/DDBJ databases">
        <title>Complete genome sequence of Corynebacterium urogenitalis DSM 108747, isolated from the genital tract of a cow.</title>
        <authorList>
            <person name="Ruckert C."/>
            <person name="Ballas P."/>
            <person name="Wagener K."/>
            <person name="Drillich M."/>
            <person name="Kaempfer P."/>
            <person name="Busse H.-J."/>
            <person name="Ehling-Schulz M."/>
        </authorList>
    </citation>
    <scope>NUCLEOTIDE SEQUENCE [LARGE SCALE GENOMIC DNA]</scope>
    <source>
        <strain evidence="6">LMM 1652</strain>
    </source>
</reference>
<dbReference type="PANTHER" id="PTHR43792">
    <property type="entry name" value="GNAT FAMILY, PUTATIVE (AFU_ORTHOLOGUE AFUA_3G00765)-RELATED-RELATED"/>
    <property type="match status" value="1"/>
</dbReference>
<dbReference type="InterPro" id="IPR051531">
    <property type="entry name" value="N-acetyltransferase"/>
</dbReference>
<dbReference type="AlphaFoldDB" id="A0A5J6Z9I3"/>
<dbReference type="InterPro" id="IPR016181">
    <property type="entry name" value="Acyl_CoA_acyltransferase"/>
</dbReference>
<evidence type="ECO:0000256" key="3">
    <source>
        <dbReference type="ARBA" id="ARBA00038502"/>
    </source>
</evidence>
<sequence length="210" mass="23161">MSVQTLGGAGPTVRLRSLRRQDGERWRVFRIRDEALLRPVEPTIPDDWELAHSPFAWRRTWANLKQLARRGELVPAAIEVDGNFAGQLTLGNVQYGVVSSCWIGYWVASVLQGQGVATAAVALGVDHAMRTMGLHRVEATVMEDNVASRAVLAKVGFREEGKLLRNLHINGQWQDHLLVGMTREDVEQAGNRTAVGRLIQRGDLAPNPGA</sequence>
<evidence type="ECO:0000259" key="4">
    <source>
        <dbReference type="PROSITE" id="PS51186"/>
    </source>
</evidence>
<accession>A0A5J6Z9I3</accession>
<dbReference type="SUPFAM" id="SSF55729">
    <property type="entry name" value="Acyl-CoA N-acyltransferases (Nat)"/>
    <property type="match status" value="1"/>
</dbReference>
<evidence type="ECO:0000313" key="5">
    <source>
        <dbReference type="EMBL" id="QFQ02882.1"/>
    </source>
</evidence>
<name>A0A5J6Z9I3_9CORY</name>
<organism evidence="5 6">
    <name type="scientific">Corynebacterium urogenitale</name>
    <dbReference type="NCBI Taxonomy" id="2487892"/>
    <lineage>
        <taxon>Bacteria</taxon>
        <taxon>Bacillati</taxon>
        <taxon>Actinomycetota</taxon>
        <taxon>Actinomycetes</taxon>
        <taxon>Mycobacteriales</taxon>
        <taxon>Corynebacteriaceae</taxon>
        <taxon>Corynebacterium</taxon>
    </lineage>
</organism>
<dbReference type="Proteomes" id="UP000326711">
    <property type="component" value="Chromosome"/>
</dbReference>
<evidence type="ECO:0000256" key="1">
    <source>
        <dbReference type="ARBA" id="ARBA00022679"/>
    </source>
</evidence>
<dbReference type="Pfam" id="PF13302">
    <property type="entry name" value="Acetyltransf_3"/>
    <property type="match status" value="1"/>
</dbReference>
<dbReference type="KEGG" id="cuo:CUROG_07665"/>
<dbReference type="EC" id="2.3.1.-" evidence="5"/>
<evidence type="ECO:0000313" key="6">
    <source>
        <dbReference type="Proteomes" id="UP000326711"/>
    </source>
</evidence>